<proteinExistence type="predicted"/>
<gene>
    <name evidence="1" type="ORF">OS493_033533</name>
</gene>
<accession>A0A9W9Z7H5</accession>
<dbReference type="EMBL" id="MU826394">
    <property type="protein sequence ID" value="KAJ7376651.1"/>
    <property type="molecule type" value="Genomic_DNA"/>
</dbReference>
<reference evidence="1" key="1">
    <citation type="submission" date="2023-01" db="EMBL/GenBank/DDBJ databases">
        <title>Genome assembly of the deep-sea coral Lophelia pertusa.</title>
        <authorList>
            <person name="Herrera S."/>
            <person name="Cordes E."/>
        </authorList>
    </citation>
    <scope>NUCLEOTIDE SEQUENCE</scope>
    <source>
        <strain evidence="1">USNM1676648</strain>
        <tissue evidence="1">Polyp</tissue>
    </source>
</reference>
<dbReference type="OrthoDB" id="10586895at2759"/>
<dbReference type="Proteomes" id="UP001163046">
    <property type="component" value="Unassembled WGS sequence"/>
</dbReference>
<protein>
    <submittedName>
        <fullName evidence="1">Uncharacterized protein</fullName>
    </submittedName>
</protein>
<evidence type="ECO:0000313" key="1">
    <source>
        <dbReference type="EMBL" id="KAJ7376651.1"/>
    </source>
</evidence>
<comment type="caution">
    <text evidence="1">The sequence shown here is derived from an EMBL/GenBank/DDBJ whole genome shotgun (WGS) entry which is preliminary data.</text>
</comment>
<evidence type="ECO:0000313" key="2">
    <source>
        <dbReference type="Proteomes" id="UP001163046"/>
    </source>
</evidence>
<dbReference type="AlphaFoldDB" id="A0A9W9Z7H5"/>
<keyword evidence="2" id="KW-1185">Reference proteome</keyword>
<sequence>MLFNKLDDKRMDPDTFIFSFDAGTANNMADSDNAMVRMALKQVEKTLKELGVRASQGYALGYELGYIKGVLEHALKTVPESQDKEAYMKGYVSGYIQGMLYSFKQGEMGRENSDENCN</sequence>
<organism evidence="1 2">
    <name type="scientific">Desmophyllum pertusum</name>
    <dbReference type="NCBI Taxonomy" id="174260"/>
    <lineage>
        <taxon>Eukaryota</taxon>
        <taxon>Metazoa</taxon>
        <taxon>Cnidaria</taxon>
        <taxon>Anthozoa</taxon>
        <taxon>Hexacorallia</taxon>
        <taxon>Scleractinia</taxon>
        <taxon>Caryophylliina</taxon>
        <taxon>Caryophylliidae</taxon>
        <taxon>Desmophyllum</taxon>
    </lineage>
</organism>
<name>A0A9W9Z7H5_9CNID</name>